<accession>A0A9W7CSE0</accession>
<dbReference type="AlphaFoldDB" id="A0A9W7CSE0"/>
<proteinExistence type="predicted"/>
<keyword evidence="2" id="KW-1133">Transmembrane helix</keyword>
<keyword evidence="4" id="KW-1185">Reference proteome</keyword>
<evidence type="ECO:0000313" key="3">
    <source>
        <dbReference type="EMBL" id="GMF39728.1"/>
    </source>
</evidence>
<feature type="compositionally biased region" description="Low complexity" evidence="1">
    <location>
        <begin position="135"/>
        <end position="147"/>
    </location>
</feature>
<feature type="region of interest" description="Disordered" evidence="1">
    <location>
        <begin position="110"/>
        <end position="147"/>
    </location>
</feature>
<keyword evidence="2" id="KW-0472">Membrane</keyword>
<dbReference type="EMBL" id="BSXT01001184">
    <property type="protein sequence ID" value="GMF39728.1"/>
    <property type="molecule type" value="Genomic_DNA"/>
</dbReference>
<feature type="region of interest" description="Disordered" evidence="1">
    <location>
        <begin position="174"/>
        <end position="198"/>
    </location>
</feature>
<keyword evidence="2" id="KW-0812">Transmembrane</keyword>
<feature type="region of interest" description="Disordered" evidence="1">
    <location>
        <begin position="233"/>
        <end position="260"/>
    </location>
</feature>
<protein>
    <submittedName>
        <fullName evidence="3">Unnamed protein product</fullName>
    </submittedName>
</protein>
<gene>
    <name evidence="3" type="ORF">Pfra01_001191400</name>
</gene>
<reference evidence="3" key="1">
    <citation type="submission" date="2023-04" db="EMBL/GenBank/DDBJ databases">
        <title>Phytophthora fragariaefolia NBRC 109709.</title>
        <authorList>
            <person name="Ichikawa N."/>
            <person name="Sato H."/>
            <person name="Tonouchi N."/>
        </authorList>
    </citation>
    <scope>NUCLEOTIDE SEQUENCE</scope>
    <source>
        <strain evidence="3">NBRC 109709</strain>
    </source>
</reference>
<evidence type="ECO:0000256" key="1">
    <source>
        <dbReference type="SAM" id="MobiDB-lite"/>
    </source>
</evidence>
<feature type="transmembrane region" description="Helical" evidence="2">
    <location>
        <begin position="50"/>
        <end position="69"/>
    </location>
</feature>
<sequence length="260" mass="26422">MMTESNNLLYHPNGASFDRLEEMEGGALTRYPVLGSVPIPAPRPWGTRGAVALLIVCGVVFGVIAAVSLNGSPDSSDVANTENQANANIGGVSTTSDSGSIGITAVESGSLRRDGSSFDPSVGESLDSTSQHAWSGESSDLGSFSSSSDQGSIDAGFGSSASSALEDMLSISLENSESDSQQSASETSSSCASNSQSSSIENDLNDLLLGSVPINTSLDDWFAKASSTSEDVLGNSASAADWDSSLSSTASQSEDSSLGF</sequence>
<feature type="compositionally biased region" description="Low complexity" evidence="1">
    <location>
        <begin position="236"/>
        <end position="260"/>
    </location>
</feature>
<name>A0A9W7CSE0_9STRA</name>
<evidence type="ECO:0000313" key="4">
    <source>
        <dbReference type="Proteomes" id="UP001165121"/>
    </source>
</evidence>
<organism evidence="3 4">
    <name type="scientific">Phytophthora fragariaefolia</name>
    <dbReference type="NCBI Taxonomy" id="1490495"/>
    <lineage>
        <taxon>Eukaryota</taxon>
        <taxon>Sar</taxon>
        <taxon>Stramenopiles</taxon>
        <taxon>Oomycota</taxon>
        <taxon>Peronosporomycetes</taxon>
        <taxon>Peronosporales</taxon>
        <taxon>Peronosporaceae</taxon>
        <taxon>Phytophthora</taxon>
    </lineage>
</organism>
<comment type="caution">
    <text evidence="3">The sequence shown here is derived from an EMBL/GenBank/DDBJ whole genome shotgun (WGS) entry which is preliminary data.</text>
</comment>
<evidence type="ECO:0000256" key="2">
    <source>
        <dbReference type="SAM" id="Phobius"/>
    </source>
</evidence>
<dbReference type="OrthoDB" id="129662at2759"/>
<dbReference type="Proteomes" id="UP001165121">
    <property type="component" value="Unassembled WGS sequence"/>
</dbReference>